<proteinExistence type="predicted"/>
<keyword evidence="2" id="KW-1185">Reference proteome</keyword>
<accession>A0A9P6TVT0</accession>
<evidence type="ECO:0000313" key="2">
    <source>
        <dbReference type="Proteomes" id="UP000726737"/>
    </source>
</evidence>
<dbReference type="EMBL" id="JAAAJA010001104">
    <property type="protein sequence ID" value="KAG0248103.1"/>
    <property type="molecule type" value="Genomic_DNA"/>
</dbReference>
<feature type="non-terminal residue" evidence="1">
    <location>
        <position position="62"/>
    </location>
</feature>
<organism evidence="1 2">
    <name type="scientific">Mortierella polycephala</name>
    <dbReference type="NCBI Taxonomy" id="41804"/>
    <lineage>
        <taxon>Eukaryota</taxon>
        <taxon>Fungi</taxon>
        <taxon>Fungi incertae sedis</taxon>
        <taxon>Mucoromycota</taxon>
        <taxon>Mortierellomycotina</taxon>
        <taxon>Mortierellomycetes</taxon>
        <taxon>Mortierellales</taxon>
        <taxon>Mortierellaceae</taxon>
        <taxon>Mortierella</taxon>
    </lineage>
</organism>
<name>A0A9P6TVT0_9FUNG</name>
<reference evidence="1" key="1">
    <citation type="journal article" date="2020" name="Fungal Divers.">
        <title>Resolving the Mortierellaceae phylogeny through synthesis of multi-gene phylogenetics and phylogenomics.</title>
        <authorList>
            <person name="Vandepol N."/>
            <person name="Liber J."/>
            <person name="Desiro A."/>
            <person name="Na H."/>
            <person name="Kennedy M."/>
            <person name="Barry K."/>
            <person name="Grigoriev I.V."/>
            <person name="Miller A.N."/>
            <person name="O'Donnell K."/>
            <person name="Stajich J.E."/>
            <person name="Bonito G."/>
        </authorList>
    </citation>
    <scope>NUCLEOTIDE SEQUENCE</scope>
    <source>
        <strain evidence="1">KOD948</strain>
    </source>
</reference>
<protein>
    <submittedName>
        <fullName evidence="1">Uncharacterized protein</fullName>
    </submittedName>
</protein>
<dbReference type="AlphaFoldDB" id="A0A9P6TVT0"/>
<gene>
    <name evidence="1" type="ORF">BG011_000520</name>
</gene>
<comment type="caution">
    <text evidence="1">The sequence shown here is derived from an EMBL/GenBank/DDBJ whole genome shotgun (WGS) entry which is preliminary data.</text>
</comment>
<evidence type="ECO:0000313" key="1">
    <source>
        <dbReference type="EMBL" id="KAG0248103.1"/>
    </source>
</evidence>
<sequence>MLQLEAIEATAQRLIGRFRSVVAIIGAIIGVLRSWRNAIEVTESRLTSYDFHTQPGNLTFEL</sequence>
<dbReference type="Proteomes" id="UP000726737">
    <property type="component" value="Unassembled WGS sequence"/>
</dbReference>